<reference evidence="3 4" key="1">
    <citation type="submission" date="2019-08" db="EMBL/GenBank/DDBJ databases">
        <title>Deep-cultivation of Planctomycetes and their phenomic and genomic characterization uncovers novel biology.</title>
        <authorList>
            <person name="Wiegand S."/>
            <person name="Jogler M."/>
            <person name="Boedeker C."/>
            <person name="Pinto D."/>
            <person name="Vollmers J."/>
            <person name="Rivas-Marin E."/>
            <person name="Kohn T."/>
            <person name="Peeters S.H."/>
            <person name="Heuer A."/>
            <person name="Rast P."/>
            <person name="Oberbeckmann S."/>
            <person name="Bunk B."/>
            <person name="Jeske O."/>
            <person name="Meyerdierks A."/>
            <person name="Storesund J.E."/>
            <person name="Kallscheuer N."/>
            <person name="Luecker S."/>
            <person name="Lage O.M."/>
            <person name="Pohl T."/>
            <person name="Merkel B.J."/>
            <person name="Hornburger P."/>
            <person name="Mueller R.-W."/>
            <person name="Bruemmer F."/>
            <person name="Labrenz M."/>
            <person name="Spormann A.M."/>
            <person name="Op den Camp H."/>
            <person name="Overmann J."/>
            <person name="Amann R."/>
            <person name="Jetten M.S.M."/>
            <person name="Mascher T."/>
            <person name="Medema M.H."/>
            <person name="Devos D.P."/>
            <person name="Kaster A.-K."/>
            <person name="Ovreas L."/>
            <person name="Rohde M."/>
            <person name="Galperin M.Y."/>
            <person name="Jogler C."/>
        </authorList>
    </citation>
    <scope>NUCLEOTIDE SEQUENCE [LARGE SCALE GENOMIC DNA]</scope>
    <source>
        <strain evidence="3 4">UC8</strain>
    </source>
</reference>
<feature type="signal peptide" evidence="2">
    <location>
        <begin position="1"/>
        <end position="26"/>
    </location>
</feature>
<evidence type="ECO:0008006" key="5">
    <source>
        <dbReference type="Google" id="ProtNLM"/>
    </source>
</evidence>
<evidence type="ECO:0000256" key="1">
    <source>
        <dbReference type="SAM" id="MobiDB-lite"/>
    </source>
</evidence>
<gene>
    <name evidence="3" type="ORF">UC8_22370</name>
</gene>
<evidence type="ECO:0000313" key="3">
    <source>
        <dbReference type="EMBL" id="QEG40230.1"/>
    </source>
</evidence>
<dbReference type="Proteomes" id="UP000325286">
    <property type="component" value="Chromosome"/>
</dbReference>
<evidence type="ECO:0000256" key="2">
    <source>
        <dbReference type="SAM" id="SignalP"/>
    </source>
</evidence>
<dbReference type="KEGG" id="rul:UC8_22370"/>
<dbReference type="AlphaFoldDB" id="A0A5B9QRD5"/>
<feature type="chain" id="PRO_5022930584" description="Lipoprotein" evidence="2">
    <location>
        <begin position="27"/>
        <end position="322"/>
    </location>
</feature>
<dbReference type="EMBL" id="CP042914">
    <property type="protein sequence ID" value="QEG40230.1"/>
    <property type="molecule type" value="Genomic_DNA"/>
</dbReference>
<organism evidence="3 4">
    <name type="scientific">Roseimaritima ulvae</name>
    <dbReference type="NCBI Taxonomy" id="980254"/>
    <lineage>
        <taxon>Bacteria</taxon>
        <taxon>Pseudomonadati</taxon>
        <taxon>Planctomycetota</taxon>
        <taxon>Planctomycetia</taxon>
        <taxon>Pirellulales</taxon>
        <taxon>Pirellulaceae</taxon>
        <taxon>Roseimaritima</taxon>
    </lineage>
</organism>
<proteinExistence type="predicted"/>
<protein>
    <recommendedName>
        <fullName evidence="5">Lipoprotein</fullName>
    </recommendedName>
</protein>
<keyword evidence="2" id="KW-0732">Signal</keyword>
<dbReference type="PROSITE" id="PS51257">
    <property type="entry name" value="PROKAR_LIPOPROTEIN"/>
    <property type="match status" value="1"/>
</dbReference>
<evidence type="ECO:0000313" key="4">
    <source>
        <dbReference type="Proteomes" id="UP000325286"/>
    </source>
</evidence>
<accession>A0A5B9QRD5</accession>
<name>A0A5B9QRD5_9BACT</name>
<feature type="region of interest" description="Disordered" evidence="1">
    <location>
        <begin position="261"/>
        <end position="322"/>
    </location>
</feature>
<keyword evidence="4" id="KW-1185">Reference proteome</keyword>
<sequence length="322" mass="34138" precursor="true">MNSMKRSSRVAVALTLATSLGLSGCAAIKGEKSLKESLPFISKKEKEPEPYPNPAKMAVTWTPDVILRTGSTPTRGFGGRVFFYDEKSRPVPVEGELAVQAIRTAEGQEPELKRYAFTPEQFTKHYSQSDLGASYSIWIPWDAAGGEETKITLVPSFKTKEGNIVQGTSSIVALPGKTDRKDPSFELPPMEAVTGAPGAYTGGAWSLGNLNTSGQRGLTTTTIPVRGNLQRQLQQPQRQLPPGAQRAEELLARLKQGQLQPSDLQPGAVPAAPQGVQTAAANGIGGPAAVSPASAQLPVSQPAPATRPASFPLPQAFNTNAR</sequence>